<reference evidence="15" key="2">
    <citation type="submission" date="2025-08" db="UniProtKB">
        <authorList>
            <consortium name="Ensembl"/>
        </authorList>
    </citation>
    <scope>IDENTIFICATION</scope>
</reference>
<dbReference type="PROSITE" id="PS50049">
    <property type="entry name" value="THD_2"/>
    <property type="match status" value="1"/>
</dbReference>
<dbReference type="PANTHER" id="PTHR11471:SF24">
    <property type="entry name" value="TUMOR NECROSIS FACTOR LIGAND SUPERFAMILY MEMBER 15"/>
    <property type="match status" value="1"/>
</dbReference>
<evidence type="ECO:0000313" key="15">
    <source>
        <dbReference type="Ensembl" id="ENSMODP00000060494.1"/>
    </source>
</evidence>
<evidence type="ECO:0000256" key="11">
    <source>
        <dbReference type="ARBA" id="ARBA00077319"/>
    </source>
</evidence>
<evidence type="ECO:0000256" key="5">
    <source>
        <dbReference type="ARBA" id="ARBA00022968"/>
    </source>
</evidence>
<dbReference type="GO" id="GO:0016020">
    <property type="term" value="C:membrane"/>
    <property type="evidence" value="ECO:0007669"/>
    <property type="project" value="UniProtKB-SubCell"/>
</dbReference>
<dbReference type="GeneTree" id="ENSGT01060000248544"/>
<evidence type="ECO:0000256" key="6">
    <source>
        <dbReference type="ARBA" id="ARBA00022989"/>
    </source>
</evidence>
<name>A0A5F8HKW0_MONDO</name>
<keyword evidence="3" id="KW-0202">Cytokine</keyword>
<dbReference type="FunCoup" id="A0A5F8HKW0">
    <property type="interactions" value="385"/>
</dbReference>
<evidence type="ECO:0000256" key="7">
    <source>
        <dbReference type="ARBA" id="ARBA00023136"/>
    </source>
</evidence>
<dbReference type="InterPro" id="IPR008983">
    <property type="entry name" value="Tumour_necrosis_fac-like_dom"/>
</dbReference>
<feature type="domain" description="THD" evidence="14">
    <location>
        <begin position="151"/>
        <end position="307"/>
    </location>
</feature>
<comment type="subcellular location">
    <subcellularLocation>
        <location evidence="1">Membrane</location>
        <topology evidence="1">Single-pass type II membrane protein</topology>
    </subcellularLocation>
</comment>
<dbReference type="Pfam" id="PF00229">
    <property type="entry name" value="TNF"/>
    <property type="match status" value="1"/>
</dbReference>
<reference evidence="15 16" key="1">
    <citation type="journal article" date="2007" name="Nature">
        <title>Genome of the marsupial Monodelphis domestica reveals innovation in non-coding sequences.</title>
        <authorList>
            <person name="Mikkelsen T.S."/>
            <person name="Wakefield M.J."/>
            <person name="Aken B."/>
            <person name="Amemiya C.T."/>
            <person name="Chang J.L."/>
            <person name="Duke S."/>
            <person name="Garber M."/>
            <person name="Gentles A.J."/>
            <person name="Goodstadt L."/>
            <person name="Heger A."/>
            <person name="Jurka J."/>
            <person name="Kamal M."/>
            <person name="Mauceli E."/>
            <person name="Searle S.M."/>
            <person name="Sharpe T."/>
            <person name="Baker M.L."/>
            <person name="Batzer M.A."/>
            <person name="Benos P.V."/>
            <person name="Belov K."/>
            <person name="Clamp M."/>
            <person name="Cook A."/>
            <person name="Cuff J."/>
            <person name="Das R."/>
            <person name="Davidow L."/>
            <person name="Deakin J.E."/>
            <person name="Fazzari M.J."/>
            <person name="Glass J.L."/>
            <person name="Grabherr M."/>
            <person name="Greally J.M."/>
            <person name="Gu W."/>
            <person name="Hore T.A."/>
            <person name="Huttley G.A."/>
            <person name="Kleber M."/>
            <person name="Jirtle R.L."/>
            <person name="Koina E."/>
            <person name="Lee J.T."/>
            <person name="Mahony S."/>
            <person name="Marra M.A."/>
            <person name="Miller R.D."/>
            <person name="Nicholls R.D."/>
            <person name="Oda M."/>
            <person name="Papenfuss A.T."/>
            <person name="Parra Z.E."/>
            <person name="Pollock D.D."/>
            <person name="Ray D.A."/>
            <person name="Schein J.E."/>
            <person name="Speed T.P."/>
            <person name="Thompson K."/>
            <person name="VandeBerg J.L."/>
            <person name="Wade C.M."/>
            <person name="Walker J.A."/>
            <person name="Waters P.D."/>
            <person name="Webber C."/>
            <person name="Weidman J.R."/>
            <person name="Xie X."/>
            <person name="Zody M.C."/>
            <person name="Baldwin J."/>
            <person name="Abdouelleil A."/>
            <person name="Abdulkadir J."/>
            <person name="Abebe A."/>
            <person name="Abera B."/>
            <person name="Abreu J."/>
            <person name="Acer S.C."/>
            <person name="Aftuck L."/>
            <person name="Alexander A."/>
            <person name="An P."/>
            <person name="Anderson E."/>
            <person name="Anderson S."/>
            <person name="Arachi H."/>
            <person name="Azer M."/>
            <person name="Bachantsang P."/>
            <person name="Barry A."/>
            <person name="Bayul T."/>
            <person name="Berlin A."/>
            <person name="Bessette D."/>
            <person name="Bloom T."/>
            <person name="Bloom T."/>
            <person name="Boguslavskiy L."/>
            <person name="Bonnet C."/>
            <person name="Boukhgalter B."/>
            <person name="Bourzgui I."/>
            <person name="Brown A."/>
            <person name="Cahill P."/>
            <person name="Channer S."/>
            <person name="Cheshatsang Y."/>
            <person name="Chuda L."/>
            <person name="Citroen M."/>
            <person name="Collymore A."/>
            <person name="Cooke P."/>
            <person name="Costello M."/>
            <person name="D'Aco K."/>
            <person name="Daza R."/>
            <person name="De Haan G."/>
            <person name="DeGray S."/>
            <person name="DeMaso C."/>
            <person name="Dhargay N."/>
            <person name="Dooley K."/>
            <person name="Dooley E."/>
            <person name="Doricent M."/>
            <person name="Dorje P."/>
            <person name="Dorjee K."/>
            <person name="Dupes A."/>
            <person name="Elong R."/>
            <person name="Falk J."/>
            <person name="Farina A."/>
            <person name="Faro S."/>
            <person name="Ferguson D."/>
            <person name="Fisher S."/>
            <person name="Foley C.D."/>
            <person name="Franke A."/>
            <person name="Friedrich D."/>
            <person name="Gadbois L."/>
            <person name="Gearin G."/>
            <person name="Gearin C.R."/>
            <person name="Giannoukos G."/>
            <person name="Goode T."/>
            <person name="Graham J."/>
            <person name="Grandbois E."/>
            <person name="Grewal S."/>
            <person name="Gyaltsen K."/>
            <person name="Hafez N."/>
            <person name="Hagos B."/>
            <person name="Hall J."/>
            <person name="Henson C."/>
            <person name="Hollinger A."/>
            <person name="Honan T."/>
            <person name="Huard M.D."/>
            <person name="Hughes L."/>
            <person name="Hurhula B."/>
            <person name="Husby M.E."/>
            <person name="Kamat A."/>
            <person name="Kanga B."/>
            <person name="Kashin S."/>
            <person name="Khazanovich D."/>
            <person name="Kisner P."/>
            <person name="Lance K."/>
            <person name="Lara M."/>
            <person name="Lee W."/>
            <person name="Lennon N."/>
            <person name="Letendre F."/>
            <person name="LeVine R."/>
            <person name="Lipovsky A."/>
            <person name="Liu X."/>
            <person name="Liu J."/>
            <person name="Liu S."/>
            <person name="Lokyitsang T."/>
            <person name="Lokyitsang Y."/>
            <person name="Lubonja R."/>
            <person name="Lui A."/>
            <person name="MacDonald P."/>
            <person name="Magnisalis V."/>
            <person name="Maru K."/>
            <person name="Matthews C."/>
            <person name="McCusker W."/>
            <person name="McDonough S."/>
            <person name="Mehta T."/>
            <person name="Meldrim J."/>
            <person name="Meneus L."/>
            <person name="Mihai O."/>
            <person name="Mihalev A."/>
            <person name="Mihova T."/>
            <person name="Mittelman R."/>
            <person name="Mlenga V."/>
            <person name="Montmayeur A."/>
            <person name="Mulrain L."/>
            <person name="Navidi A."/>
            <person name="Naylor J."/>
            <person name="Negash T."/>
            <person name="Nguyen T."/>
            <person name="Nguyen N."/>
            <person name="Nicol R."/>
            <person name="Norbu C."/>
            <person name="Norbu N."/>
            <person name="Novod N."/>
            <person name="O'Neill B."/>
            <person name="Osman S."/>
            <person name="Markiewicz E."/>
            <person name="Oyono O.L."/>
            <person name="Patti C."/>
            <person name="Phunkhang P."/>
            <person name="Pierre F."/>
            <person name="Priest M."/>
            <person name="Raghuraman S."/>
            <person name="Rege F."/>
            <person name="Reyes R."/>
            <person name="Rise C."/>
            <person name="Rogov P."/>
            <person name="Ross K."/>
            <person name="Ryan E."/>
            <person name="Settipalli S."/>
            <person name="Shea T."/>
            <person name="Sherpa N."/>
            <person name="Shi L."/>
            <person name="Shih D."/>
            <person name="Sparrow T."/>
            <person name="Spaulding J."/>
            <person name="Stalker J."/>
            <person name="Stange-Thomann N."/>
            <person name="Stavropoulos S."/>
            <person name="Stone C."/>
            <person name="Strader C."/>
            <person name="Tesfaye S."/>
            <person name="Thomson T."/>
            <person name="Thoulutsang Y."/>
            <person name="Thoulutsang D."/>
            <person name="Topham K."/>
            <person name="Topping I."/>
            <person name="Tsamla T."/>
            <person name="Vassiliev H."/>
            <person name="Vo A."/>
            <person name="Wangchuk T."/>
            <person name="Wangdi T."/>
            <person name="Weiand M."/>
            <person name="Wilkinson J."/>
            <person name="Wilson A."/>
            <person name="Yadav S."/>
            <person name="Young G."/>
            <person name="Yu Q."/>
            <person name="Zembek L."/>
            <person name="Zhong D."/>
            <person name="Zimmer A."/>
            <person name="Zwirko Z."/>
            <person name="Jaffe D.B."/>
            <person name="Alvarez P."/>
            <person name="Brockman W."/>
            <person name="Butler J."/>
            <person name="Chin C."/>
            <person name="Gnerre S."/>
            <person name="MacCallum I."/>
            <person name="Graves J.A."/>
            <person name="Ponting C.P."/>
            <person name="Breen M."/>
            <person name="Samollow P.B."/>
            <person name="Lander E.S."/>
            <person name="Lindblad-Toh K."/>
        </authorList>
    </citation>
    <scope>NUCLEOTIDE SEQUENCE [LARGE SCALE GENOMIC DNA]</scope>
</reference>
<evidence type="ECO:0000256" key="8">
    <source>
        <dbReference type="ARBA" id="ARBA00023157"/>
    </source>
</evidence>
<dbReference type="FunFam" id="2.60.120.40:FF:000018">
    <property type="entry name" value="Tumor necrosis factor ligand superfamily member 15"/>
    <property type="match status" value="1"/>
</dbReference>
<proteinExistence type="inferred from homology"/>
<keyword evidence="16" id="KW-1185">Reference proteome</keyword>
<dbReference type="PRINTS" id="PR01234">
    <property type="entry name" value="TNECROSISFCT"/>
</dbReference>
<dbReference type="InterPro" id="IPR006052">
    <property type="entry name" value="TNF_dom"/>
</dbReference>
<evidence type="ECO:0000256" key="12">
    <source>
        <dbReference type="ARBA" id="ARBA00077774"/>
    </source>
</evidence>
<dbReference type="GO" id="GO:0005615">
    <property type="term" value="C:extracellular space"/>
    <property type="evidence" value="ECO:0000318"/>
    <property type="project" value="GO_Central"/>
</dbReference>
<evidence type="ECO:0000256" key="13">
    <source>
        <dbReference type="SAM" id="Phobius"/>
    </source>
</evidence>
<dbReference type="Bgee" id="ENSMODG00000040008">
    <property type="expression patterns" value="Expressed in adult mammalian kidney and 5 other cell types or tissues"/>
</dbReference>
<comment type="similarity">
    <text evidence="2">Belongs to the tumor necrosis factor family.</text>
</comment>
<evidence type="ECO:0000256" key="2">
    <source>
        <dbReference type="ARBA" id="ARBA00008670"/>
    </source>
</evidence>
<keyword evidence="5" id="KW-0735">Signal-anchor</keyword>
<dbReference type="InterPro" id="IPR006053">
    <property type="entry name" value="TNF"/>
</dbReference>
<dbReference type="GO" id="GO:0005164">
    <property type="term" value="F:tumor necrosis factor receptor binding"/>
    <property type="evidence" value="ECO:0007669"/>
    <property type="project" value="InterPro"/>
</dbReference>
<dbReference type="SMART" id="SM00207">
    <property type="entry name" value="TNF"/>
    <property type="match status" value="1"/>
</dbReference>
<evidence type="ECO:0000256" key="3">
    <source>
        <dbReference type="ARBA" id="ARBA00022514"/>
    </source>
</evidence>
<dbReference type="GO" id="GO:2001238">
    <property type="term" value="P:positive regulation of extrinsic apoptotic signaling pathway"/>
    <property type="evidence" value="ECO:0000318"/>
    <property type="project" value="GO_Central"/>
</dbReference>
<keyword evidence="8" id="KW-1015">Disulfide bond</keyword>
<dbReference type="Ensembl" id="ENSMODT00000082490.1">
    <property type="protein sequence ID" value="ENSMODP00000060494.1"/>
    <property type="gene ID" value="ENSMODG00000040008.1"/>
</dbReference>
<dbReference type="SUPFAM" id="SSF49842">
    <property type="entry name" value="TNF-like"/>
    <property type="match status" value="1"/>
</dbReference>
<reference evidence="15" key="3">
    <citation type="submission" date="2025-09" db="UniProtKB">
        <authorList>
            <consortium name="Ensembl"/>
        </authorList>
    </citation>
    <scope>IDENTIFICATION</scope>
</reference>
<keyword evidence="9" id="KW-0325">Glycoprotein</keyword>
<evidence type="ECO:0000256" key="1">
    <source>
        <dbReference type="ARBA" id="ARBA00004606"/>
    </source>
</evidence>
<dbReference type="OMA" id="PAVTFCM"/>
<dbReference type="Proteomes" id="UP000002280">
    <property type="component" value="Chromosome 1"/>
</dbReference>
<dbReference type="STRING" id="13616.ENSMODP00000060494"/>
<dbReference type="InParanoid" id="A0A5F8HKW0"/>
<keyword evidence="6 13" id="KW-1133">Transmembrane helix</keyword>
<evidence type="ECO:0000256" key="4">
    <source>
        <dbReference type="ARBA" id="ARBA00022692"/>
    </source>
</evidence>
<dbReference type="GO" id="GO:0006955">
    <property type="term" value="P:immune response"/>
    <property type="evidence" value="ECO:0007669"/>
    <property type="project" value="InterPro"/>
</dbReference>
<dbReference type="GO" id="GO:0007166">
    <property type="term" value="P:cell surface receptor signaling pathway"/>
    <property type="evidence" value="ECO:0000318"/>
    <property type="project" value="GO_Central"/>
</dbReference>
<evidence type="ECO:0000256" key="9">
    <source>
        <dbReference type="ARBA" id="ARBA00023180"/>
    </source>
</evidence>
<accession>A0A5F8HKW0</accession>
<protein>
    <recommendedName>
        <fullName evidence="10">Tumor necrosis factor ligand superfamily member 15</fullName>
    </recommendedName>
    <alternativeName>
        <fullName evidence="12">TNF ligand-related molecule 1</fullName>
    </alternativeName>
    <alternativeName>
        <fullName evidence="11">Vascular endothelial cell growth inhibitor</fullName>
    </alternativeName>
</protein>
<evidence type="ECO:0000259" key="14">
    <source>
        <dbReference type="PROSITE" id="PS50049"/>
    </source>
</evidence>
<dbReference type="PANTHER" id="PTHR11471">
    <property type="entry name" value="TUMOR NECROSIS FACTOR FAMILY MEMBER"/>
    <property type="match status" value="1"/>
</dbReference>
<dbReference type="AlphaFoldDB" id="A0A5F8HKW0"/>
<feature type="transmembrane region" description="Helical" evidence="13">
    <location>
        <begin position="92"/>
        <end position="112"/>
    </location>
</feature>
<keyword evidence="4 13" id="KW-0812">Transmembrane</keyword>
<dbReference type="GO" id="GO:0043123">
    <property type="term" value="P:positive regulation of canonical NF-kappaB signal transduction"/>
    <property type="evidence" value="ECO:0000318"/>
    <property type="project" value="GO_Central"/>
</dbReference>
<evidence type="ECO:0000256" key="10">
    <source>
        <dbReference type="ARBA" id="ARBA00074594"/>
    </source>
</evidence>
<sequence length="307" mass="34738">MVPFHLTCLLGCPDPLSPPSGTFLTSFCKLRKQHTCGEAEVSERRQLLGKAMPKGKGSALEPEPRVEMLQEEGGDHGTNHSTRRDQRKMNPAVTFCMLLVFILTVLIIYLLVDNVRSQQKMCASGQFPKALGSERLYQRAYTPHRSNSDKPRAHLTAIRQNPMTPMKDSWPALQWEHKLGSAFVKNQMNYTNKFLVIPESGDYFVYSQVTFRGSTPECGKINQKDRSTKPDYITQVITRVTDRYPEPTQLLTGTKSICEIGSNWFIPIYLGAVFPMQEGDKLMVNVSDISLVDYTKEDKTFFGAFLL</sequence>
<keyword evidence="7 13" id="KW-0472">Membrane</keyword>
<dbReference type="GO" id="GO:0005125">
    <property type="term" value="F:cytokine activity"/>
    <property type="evidence" value="ECO:0000318"/>
    <property type="project" value="GO_Central"/>
</dbReference>
<dbReference type="Gene3D" id="2.60.120.40">
    <property type="match status" value="1"/>
</dbReference>
<dbReference type="CDD" id="cd00184">
    <property type="entry name" value="TNF"/>
    <property type="match status" value="1"/>
</dbReference>
<organism evidence="15 16">
    <name type="scientific">Monodelphis domestica</name>
    <name type="common">Gray short-tailed opossum</name>
    <dbReference type="NCBI Taxonomy" id="13616"/>
    <lineage>
        <taxon>Eukaryota</taxon>
        <taxon>Metazoa</taxon>
        <taxon>Chordata</taxon>
        <taxon>Craniata</taxon>
        <taxon>Vertebrata</taxon>
        <taxon>Euteleostomi</taxon>
        <taxon>Mammalia</taxon>
        <taxon>Metatheria</taxon>
        <taxon>Didelphimorphia</taxon>
        <taxon>Didelphidae</taxon>
        <taxon>Monodelphis</taxon>
    </lineage>
</organism>
<evidence type="ECO:0000313" key="16">
    <source>
        <dbReference type="Proteomes" id="UP000002280"/>
    </source>
</evidence>